<feature type="chain" id="PRO_5034261818" description="Phospholipid/glycerol acyltransferase domain-containing protein" evidence="1">
    <location>
        <begin position="31"/>
        <end position="178"/>
    </location>
</feature>
<feature type="domain" description="Phospholipid/glycerol acyltransferase" evidence="2">
    <location>
        <begin position="40"/>
        <end position="170"/>
    </location>
</feature>
<sequence length="178" mass="19791">MSEVPALYPVVRVIFWTLFNVFFHVEVVGAENMTSDGQPTILCANHSNSLTDGIAVVATAPRSKRKMVRLTAKDTFWKRNDPFRRGHFRRFTSSATDSILIRNVGTVPIKRRKDYGGQKVDNTESMKAIIECVEKGDCVGMFPEGISRYHPRMAPLRTGVAMIANDVGGEKKLSLGTS</sequence>
<dbReference type="PANTHER" id="PTHR31605:SF0">
    <property type="entry name" value="GLYCEROL-3-PHOSPHATE O-ACYLTRANSFERASE 1"/>
    <property type="match status" value="1"/>
</dbReference>
<dbReference type="Proteomes" id="UP000673691">
    <property type="component" value="Unassembled WGS sequence"/>
</dbReference>
<dbReference type="EMBL" id="JAEFCI010010657">
    <property type="protein sequence ID" value="KAG5457088.1"/>
    <property type="molecule type" value="Genomic_DNA"/>
</dbReference>
<reference evidence="3 4" key="1">
    <citation type="journal article" name="Sci. Rep.">
        <title>Genome-scale phylogenetic analyses confirm Olpidium as the closest living zoosporic fungus to the non-flagellated, terrestrial fungi.</title>
        <authorList>
            <person name="Chang Y."/>
            <person name="Rochon D."/>
            <person name="Sekimoto S."/>
            <person name="Wang Y."/>
            <person name="Chovatia M."/>
            <person name="Sandor L."/>
            <person name="Salamov A."/>
            <person name="Grigoriev I.V."/>
            <person name="Stajich J.E."/>
            <person name="Spatafora J.W."/>
        </authorList>
    </citation>
    <scope>NUCLEOTIDE SEQUENCE [LARGE SCALE GENOMIC DNA]</scope>
    <source>
        <strain evidence="3">S191</strain>
    </source>
</reference>
<dbReference type="GO" id="GO:0016287">
    <property type="term" value="F:glycerone-phosphate O-acyltransferase activity"/>
    <property type="evidence" value="ECO:0007669"/>
    <property type="project" value="TreeGrafter"/>
</dbReference>
<feature type="signal peptide" evidence="1">
    <location>
        <begin position="1"/>
        <end position="30"/>
    </location>
</feature>
<comment type="caution">
    <text evidence="3">The sequence shown here is derived from an EMBL/GenBank/DDBJ whole genome shotgun (WGS) entry which is preliminary data.</text>
</comment>
<dbReference type="SMART" id="SM00563">
    <property type="entry name" value="PlsC"/>
    <property type="match status" value="1"/>
</dbReference>
<proteinExistence type="predicted"/>
<dbReference type="InterPro" id="IPR052744">
    <property type="entry name" value="GPAT/DAPAT"/>
</dbReference>
<dbReference type="GO" id="GO:0004366">
    <property type="term" value="F:glycerol-3-phosphate O-acyltransferase activity"/>
    <property type="evidence" value="ECO:0007669"/>
    <property type="project" value="TreeGrafter"/>
</dbReference>
<keyword evidence="4" id="KW-1185">Reference proteome</keyword>
<dbReference type="AlphaFoldDB" id="A0A8H8DG69"/>
<gene>
    <name evidence="3" type="ORF">BJ554DRAFT_2993</name>
</gene>
<name>A0A8H8DG69_9FUNG</name>
<dbReference type="OrthoDB" id="1044435at2759"/>
<protein>
    <recommendedName>
        <fullName evidence="2">Phospholipid/glycerol acyltransferase domain-containing protein</fullName>
    </recommendedName>
</protein>
<evidence type="ECO:0000259" key="2">
    <source>
        <dbReference type="SMART" id="SM00563"/>
    </source>
</evidence>
<keyword evidence="1" id="KW-0732">Signal</keyword>
<dbReference type="GO" id="GO:0008654">
    <property type="term" value="P:phospholipid biosynthetic process"/>
    <property type="evidence" value="ECO:0007669"/>
    <property type="project" value="TreeGrafter"/>
</dbReference>
<accession>A0A8H8DG69</accession>
<dbReference type="InterPro" id="IPR002123">
    <property type="entry name" value="Plipid/glycerol_acylTrfase"/>
</dbReference>
<dbReference type="SUPFAM" id="SSF69593">
    <property type="entry name" value="Glycerol-3-phosphate (1)-acyltransferase"/>
    <property type="match status" value="1"/>
</dbReference>
<evidence type="ECO:0000256" key="1">
    <source>
        <dbReference type="SAM" id="SignalP"/>
    </source>
</evidence>
<dbReference type="Pfam" id="PF01553">
    <property type="entry name" value="Acyltransferase"/>
    <property type="match status" value="1"/>
</dbReference>
<evidence type="ECO:0000313" key="4">
    <source>
        <dbReference type="Proteomes" id="UP000673691"/>
    </source>
</evidence>
<dbReference type="PANTHER" id="PTHR31605">
    <property type="entry name" value="GLYCEROL-3-PHOSPHATE O-ACYLTRANSFERASE 1"/>
    <property type="match status" value="1"/>
</dbReference>
<evidence type="ECO:0000313" key="3">
    <source>
        <dbReference type="EMBL" id="KAG5457088.1"/>
    </source>
</evidence>
<organism evidence="3 4">
    <name type="scientific">Olpidium bornovanus</name>
    <dbReference type="NCBI Taxonomy" id="278681"/>
    <lineage>
        <taxon>Eukaryota</taxon>
        <taxon>Fungi</taxon>
        <taxon>Fungi incertae sedis</taxon>
        <taxon>Olpidiomycota</taxon>
        <taxon>Olpidiomycotina</taxon>
        <taxon>Olpidiomycetes</taxon>
        <taxon>Olpidiales</taxon>
        <taxon>Olpidiaceae</taxon>
        <taxon>Olpidium</taxon>
    </lineage>
</organism>